<comment type="function">
    <text evidence="6">Specifically methylates the N4 position of cytidine in position 1402 (C1402) of 16S rRNA.</text>
</comment>
<keyword evidence="2 6" id="KW-0698">rRNA processing</keyword>
<dbReference type="Pfam" id="PF01795">
    <property type="entry name" value="Methyltransf_5"/>
    <property type="match status" value="1"/>
</dbReference>
<dbReference type="NCBIfam" id="TIGR00006">
    <property type="entry name" value="16S rRNA (cytosine(1402)-N(4))-methyltransferase RsmH"/>
    <property type="match status" value="1"/>
</dbReference>
<dbReference type="GO" id="GO:0005737">
    <property type="term" value="C:cytoplasm"/>
    <property type="evidence" value="ECO:0007669"/>
    <property type="project" value="UniProtKB-SubCell"/>
</dbReference>
<reference evidence="8 9" key="1">
    <citation type="journal article" date="2016" name="Nat. Commun.">
        <title>Thousands of microbial genomes shed light on interconnected biogeochemical processes in an aquifer system.</title>
        <authorList>
            <person name="Anantharaman K."/>
            <person name="Brown C.T."/>
            <person name="Hug L.A."/>
            <person name="Sharon I."/>
            <person name="Castelle C.J."/>
            <person name="Probst A.J."/>
            <person name="Thomas B.C."/>
            <person name="Singh A."/>
            <person name="Wilkins M.J."/>
            <person name="Karaoz U."/>
            <person name="Brodie E.L."/>
            <person name="Williams K.H."/>
            <person name="Hubbard S.S."/>
            <person name="Banfield J.F."/>
        </authorList>
    </citation>
    <scope>NUCLEOTIDE SEQUENCE [LARGE SCALE GENOMIC DNA]</scope>
</reference>
<feature type="binding site" evidence="6">
    <location>
        <begin position="30"/>
        <end position="32"/>
    </location>
    <ligand>
        <name>S-adenosyl-L-methionine</name>
        <dbReference type="ChEBI" id="CHEBI:59789"/>
    </ligand>
</feature>
<comment type="caution">
    <text evidence="8">The sequence shown here is derived from an EMBL/GenBank/DDBJ whole genome shotgun (WGS) entry which is preliminary data.</text>
</comment>
<dbReference type="PIRSF" id="PIRSF004486">
    <property type="entry name" value="MraW"/>
    <property type="match status" value="1"/>
</dbReference>
<dbReference type="GO" id="GO:0070475">
    <property type="term" value="P:rRNA base methylation"/>
    <property type="evidence" value="ECO:0007669"/>
    <property type="project" value="UniProtKB-UniRule"/>
</dbReference>
<dbReference type="Proteomes" id="UP000177797">
    <property type="component" value="Unassembled WGS sequence"/>
</dbReference>
<comment type="subcellular location">
    <subcellularLocation>
        <location evidence="6">Cytoplasm</location>
    </subcellularLocation>
</comment>
<keyword evidence="5 6" id="KW-0949">S-adenosyl-L-methionine</keyword>
<evidence type="ECO:0000256" key="2">
    <source>
        <dbReference type="ARBA" id="ARBA00022552"/>
    </source>
</evidence>
<evidence type="ECO:0000256" key="6">
    <source>
        <dbReference type="HAMAP-Rule" id="MF_01007"/>
    </source>
</evidence>
<dbReference type="HAMAP" id="MF_01007">
    <property type="entry name" value="16SrRNA_methyltr_H"/>
    <property type="match status" value="1"/>
</dbReference>
<keyword evidence="4 6" id="KW-0808">Transferase</keyword>
<dbReference type="SUPFAM" id="SSF53335">
    <property type="entry name" value="S-adenosyl-L-methionine-dependent methyltransferases"/>
    <property type="match status" value="1"/>
</dbReference>
<accession>A0A1G2NCM3</accession>
<dbReference type="Gene3D" id="3.40.50.150">
    <property type="entry name" value="Vaccinia Virus protein VP39"/>
    <property type="match status" value="1"/>
</dbReference>
<evidence type="ECO:0000313" key="9">
    <source>
        <dbReference type="Proteomes" id="UP000177797"/>
    </source>
</evidence>
<sequence length="300" mass="32195">MHIPVLLHKVVSELRVSPGEIFLDCTMGNGGHTIAVAQAAAGPIVAIGIDENEDALARAQSALARAGTPAKLWNGNFRNLDKALAENGADSADAILFDLGVSSEELLESGRGFSFAKDEPLLMTFRKSAIGGGVTAHEVVNRWSEENLATIIEGFGDELYAKRIAHAIATAREPREQWGERAPIETSRALADIVASVVPRKGKTHPATKTFQAIRMAVNDELPALAEGLQKALAALRAGGRIAVISFHSGEDRIVKMFFKESEKNGVGTTSKKPVVPSSEEVLENPRSRSAKLRIFVKNK</sequence>
<comment type="similarity">
    <text evidence="1 6">Belongs to the methyltransferase superfamily. RsmH family.</text>
</comment>
<dbReference type="InterPro" id="IPR029063">
    <property type="entry name" value="SAM-dependent_MTases_sf"/>
</dbReference>
<dbReference type="PANTHER" id="PTHR11265">
    <property type="entry name" value="S-ADENOSYL-METHYLTRANSFERASE MRAW"/>
    <property type="match status" value="1"/>
</dbReference>
<gene>
    <name evidence="6" type="primary">rsmH</name>
    <name evidence="8" type="ORF">A2938_00090</name>
</gene>
<keyword evidence="3 6" id="KW-0489">Methyltransferase</keyword>
<comment type="caution">
    <text evidence="6">Lacks conserved residue(s) required for the propagation of feature annotation.</text>
</comment>
<proteinExistence type="inferred from homology"/>
<organism evidence="8 9">
    <name type="scientific">Candidatus Taylorbacteria bacterium RIFCSPLOWO2_01_FULL_48_100</name>
    <dbReference type="NCBI Taxonomy" id="1802322"/>
    <lineage>
        <taxon>Bacteria</taxon>
        <taxon>Candidatus Tayloriibacteriota</taxon>
    </lineage>
</organism>
<dbReference type="InterPro" id="IPR023397">
    <property type="entry name" value="SAM-dep_MeTrfase_MraW_recog"/>
</dbReference>
<dbReference type="GO" id="GO:0071424">
    <property type="term" value="F:rRNA (cytosine-N4-)-methyltransferase activity"/>
    <property type="evidence" value="ECO:0007669"/>
    <property type="project" value="UniProtKB-UniRule"/>
</dbReference>
<feature type="binding site" evidence="6">
    <location>
        <position position="98"/>
    </location>
    <ligand>
        <name>S-adenosyl-L-methionine</name>
        <dbReference type="ChEBI" id="CHEBI:59789"/>
    </ligand>
</feature>
<dbReference type="EMBL" id="MHSA01000022">
    <property type="protein sequence ID" value="OHA33837.1"/>
    <property type="molecule type" value="Genomic_DNA"/>
</dbReference>
<dbReference type="SUPFAM" id="SSF81799">
    <property type="entry name" value="Putative methyltransferase TM0872, insert domain"/>
    <property type="match status" value="1"/>
</dbReference>
<dbReference type="Gene3D" id="1.10.150.170">
    <property type="entry name" value="Putative methyltransferase TM0872, insert domain"/>
    <property type="match status" value="1"/>
</dbReference>
<evidence type="ECO:0000256" key="4">
    <source>
        <dbReference type="ARBA" id="ARBA00022679"/>
    </source>
</evidence>
<evidence type="ECO:0000313" key="8">
    <source>
        <dbReference type="EMBL" id="OHA33837.1"/>
    </source>
</evidence>
<protein>
    <recommendedName>
        <fullName evidence="6">Ribosomal RNA small subunit methyltransferase H</fullName>
        <ecNumber evidence="6">2.1.1.199</ecNumber>
    </recommendedName>
    <alternativeName>
        <fullName evidence="6">16S rRNA m(4)C1402 methyltransferase</fullName>
    </alternativeName>
    <alternativeName>
        <fullName evidence="6">rRNA (cytosine-N(4)-)-methyltransferase RsmH</fullName>
    </alternativeName>
</protein>
<evidence type="ECO:0000256" key="7">
    <source>
        <dbReference type="SAM" id="MobiDB-lite"/>
    </source>
</evidence>
<keyword evidence="6" id="KW-0963">Cytoplasm</keyword>
<name>A0A1G2NCM3_9BACT</name>
<evidence type="ECO:0000256" key="1">
    <source>
        <dbReference type="ARBA" id="ARBA00010396"/>
    </source>
</evidence>
<dbReference type="AlphaFoldDB" id="A0A1G2NCM3"/>
<dbReference type="PANTHER" id="PTHR11265:SF0">
    <property type="entry name" value="12S RRNA N4-METHYLCYTIDINE METHYLTRANSFERASE"/>
    <property type="match status" value="1"/>
</dbReference>
<feature type="binding site" evidence="6">
    <location>
        <position position="77"/>
    </location>
    <ligand>
        <name>S-adenosyl-L-methionine</name>
        <dbReference type="ChEBI" id="CHEBI:59789"/>
    </ligand>
</feature>
<dbReference type="EC" id="2.1.1.199" evidence="6"/>
<evidence type="ECO:0000256" key="3">
    <source>
        <dbReference type="ARBA" id="ARBA00022603"/>
    </source>
</evidence>
<feature type="binding site" evidence="6">
    <location>
        <position position="50"/>
    </location>
    <ligand>
        <name>S-adenosyl-L-methionine</name>
        <dbReference type="ChEBI" id="CHEBI:59789"/>
    </ligand>
</feature>
<dbReference type="InterPro" id="IPR002903">
    <property type="entry name" value="RsmH"/>
</dbReference>
<comment type="catalytic activity">
    <reaction evidence="6">
        <text>cytidine(1402) in 16S rRNA + S-adenosyl-L-methionine = N(4)-methylcytidine(1402) in 16S rRNA + S-adenosyl-L-homocysteine + H(+)</text>
        <dbReference type="Rhea" id="RHEA:42928"/>
        <dbReference type="Rhea" id="RHEA-COMP:10286"/>
        <dbReference type="Rhea" id="RHEA-COMP:10287"/>
        <dbReference type="ChEBI" id="CHEBI:15378"/>
        <dbReference type="ChEBI" id="CHEBI:57856"/>
        <dbReference type="ChEBI" id="CHEBI:59789"/>
        <dbReference type="ChEBI" id="CHEBI:74506"/>
        <dbReference type="ChEBI" id="CHEBI:82748"/>
        <dbReference type="EC" id="2.1.1.199"/>
    </reaction>
</comment>
<feature type="region of interest" description="Disordered" evidence="7">
    <location>
        <begin position="264"/>
        <end position="283"/>
    </location>
</feature>
<evidence type="ECO:0000256" key="5">
    <source>
        <dbReference type="ARBA" id="ARBA00022691"/>
    </source>
</evidence>